<evidence type="ECO:0000313" key="15">
    <source>
        <dbReference type="EMBL" id="MYD91917.1"/>
    </source>
</evidence>
<evidence type="ECO:0000256" key="4">
    <source>
        <dbReference type="ARBA" id="ARBA00022755"/>
    </source>
</evidence>
<dbReference type="InterPro" id="IPR046346">
    <property type="entry name" value="Aminoacid_DH-like_N_sf"/>
</dbReference>
<feature type="domain" description="Tetrahydrofolate dehydrogenase/cyclohydrolase NAD(P)-binding" evidence="14">
    <location>
        <begin position="183"/>
        <end position="324"/>
    </location>
</feature>
<evidence type="ECO:0000256" key="5">
    <source>
        <dbReference type="ARBA" id="ARBA00022801"/>
    </source>
</evidence>
<evidence type="ECO:0000256" key="10">
    <source>
        <dbReference type="ARBA" id="ARBA00023268"/>
    </source>
</evidence>
<comment type="caution">
    <text evidence="11">Lacks conserved residue(s) required for the propagation of feature annotation.</text>
</comment>
<dbReference type="EC" id="3.5.4.9" evidence="11"/>
<evidence type="ECO:0000256" key="2">
    <source>
        <dbReference type="ARBA" id="ARBA00022563"/>
    </source>
</evidence>
<feature type="domain" description="Tetrahydrofolate dehydrogenase/cyclohydrolase catalytic" evidence="13">
    <location>
        <begin position="48"/>
        <end position="163"/>
    </location>
</feature>
<comment type="catalytic activity">
    <reaction evidence="11">
        <text>(6R)-5,10-methylene-5,6,7,8-tetrahydrofolate + NADP(+) = (6R)-5,10-methenyltetrahydrofolate + NADPH</text>
        <dbReference type="Rhea" id="RHEA:22812"/>
        <dbReference type="ChEBI" id="CHEBI:15636"/>
        <dbReference type="ChEBI" id="CHEBI:57455"/>
        <dbReference type="ChEBI" id="CHEBI:57783"/>
        <dbReference type="ChEBI" id="CHEBI:58349"/>
        <dbReference type="EC" id="1.5.1.5"/>
    </reaction>
</comment>
<dbReference type="SUPFAM" id="SSF51735">
    <property type="entry name" value="NAD(P)-binding Rossmann-fold domains"/>
    <property type="match status" value="1"/>
</dbReference>
<keyword evidence="5 11" id="KW-0378">Hydrolase</keyword>
<evidence type="ECO:0000256" key="12">
    <source>
        <dbReference type="SAM" id="MobiDB-lite"/>
    </source>
</evidence>
<dbReference type="Gene3D" id="3.40.50.10860">
    <property type="entry name" value="Leucine Dehydrogenase, chain A, domain 1"/>
    <property type="match status" value="1"/>
</dbReference>
<evidence type="ECO:0000256" key="9">
    <source>
        <dbReference type="ARBA" id="ARBA00023167"/>
    </source>
</evidence>
<dbReference type="PANTHER" id="PTHR48099">
    <property type="entry name" value="C-1-TETRAHYDROFOLATE SYNTHASE, CYTOPLASMIC-RELATED"/>
    <property type="match status" value="1"/>
</dbReference>
<evidence type="ECO:0000256" key="8">
    <source>
        <dbReference type="ARBA" id="ARBA00023102"/>
    </source>
</evidence>
<keyword evidence="10 11" id="KW-0511">Multifunctional enzyme</keyword>
<dbReference type="CDD" id="cd01080">
    <property type="entry name" value="NAD_bind_m-THF_DH_Cyclohyd"/>
    <property type="match status" value="1"/>
</dbReference>
<keyword evidence="7 11" id="KW-0560">Oxidoreductase</keyword>
<dbReference type="GO" id="GO:0000105">
    <property type="term" value="P:L-histidine biosynthetic process"/>
    <property type="evidence" value="ECO:0007669"/>
    <property type="project" value="UniProtKB-KW"/>
</dbReference>
<dbReference type="Gene3D" id="3.40.50.720">
    <property type="entry name" value="NAD(P)-binding Rossmann-like Domain"/>
    <property type="match status" value="1"/>
</dbReference>
<feature type="binding site" evidence="11">
    <location>
        <position position="275"/>
    </location>
    <ligand>
        <name>NADP(+)</name>
        <dbReference type="ChEBI" id="CHEBI:58349"/>
    </ligand>
</feature>
<dbReference type="AlphaFoldDB" id="A0A6B1DYH7"/>
<comment type="pathway">
    <text evidence="1 11">One-carbon metabolism; tetrahydrofolate interconversion.</text>
</comment>
<name>A0A6B1DYH7_9CHLR</name>
<dbReference type="EMBL" id="VXPY01000121">
    <property type="protein sequence ID" value="MYD91917.1"/>
    <property type="molecule type" value="Genomic_DNA"/>
</dbReference>
<organism evidence="15">
    <name type="scientific">Caldilineaceae bacterium SB0662_bin_9</name>
    <dbReference type="NCBI Taxonomy" id="2605258"/>
    <lineage>
        <taxon>Bacteria</taxon>
        <taxon>Bacillati</taxon>
        <taxon>Chloroflexota</taxon>
        <taxon>Caldilineae</taxon>
        <taxon>Caldilineales</taxon>
        <taxon>Caldilineaceae</taxon>
    </lineage>
</organism>
<protein>
    <recommendedName>
        <fullName evidence="11">Bifunctional protein FolD</fullName>
    </recommendedName>
    <domain>
        <recommendedName>
            <fullName evidence="11">Methylenetetrahydrofolate dehydrogenase</fullName>
            <ecNumber evidence="11">1.5.1.5</ecNumber>
        </recommendedName>
    </domain>
    <domain>
        <recommendedName>
            <fullName evidence="11">Methenyltetrahydrofolate cyclohydrolase</fullName>
            <ecNumber evidence="11">3.5.4.9</ecNumber>
        </recommendedName>
    </domain>
</protein>
<keyword evidence="6 11" id="KW-0521">NADP</keyword>
<dbReference type="InterPro" id="IPR020631">
    <property type="entry name" value="THF_DH/CycHdrlase_NAD-bd_dom"/>
</dbReference>
<dbReference type="GO" id="GO:0004477">
    <property type="term" value="F:methenyltetrahydrofolate cyclohydrolase activity"/>
    <property type="evidence" value="ECO:0007669"/>
    <property type="project" value="UniProtKB-UniRule"/>
</dbReference>
<dbReference type="Pfam" id="PF00763">
    <property type="entry name" value="THF_DHG_CYH"/>
    <property type="match status" value="1"/>
</dbReference>
<evidence type="ECO:0000256" key="1">
    <source>
        <dbReference type="ARBA" id="ARBA00004777"/>
    </source>
</evidence>
<keyword evidence="4 11" id="KW-0658">Purine biosynthesis</keyword>
<dbReference type="InterPro" id="IPR020630">
    <property type="entry name" value="THF_DH/CycHdrlase_cat_dom"/>
</dbReference>
<accession>A0A6B1DYH7</accession>
<keyword evidence="3 11" id="KW-0028">Amino-acid biosynthesis</keyword>
<evidence type="ECO:0000256" key="7">
    <source>
        <dbReference type="ARBA" id="ARBA00023002"/>
    </source>
</evidence>
<feature type="binding site" evidence="11">
    <location>
        <begin position="209"/>
        <end position="211"/>
    </location>
    <ligand>
        <name>NADP(+)</name>
        <dbReference type="ChEBI" id="CHEBI:58349"/>
    </ligand>
</feature>
<comment type="caution">
    <text evidence="15">The sequence shown here is derived from an EMBL/GenBank/DDBJ whole genome shotgun (WGS) entry which is preliminary data.</text>
</comment>
<dbReference type="GO" id="GO:0006164">
    <property type="term" value="P:purine nucleotide biosynthetic process"/>
    <property type="evidence" value="ECO:0007669"/>
    <property type="project" value="UniProtKB-KW"/>
</dbReference>
<dbReference type="GO" id="GO:0004488">
    <property type="term" value="F:methylenetetrahydrofolate dehydrogenase (NADP+) activity"/>
    <property type="evidence" value="ECO:0007669"/>
    <property type="project" value="UniProtKB-UniRule"/>
</dbReference>
<reference evidence="15" key="1">
    <citation type="submission" date="2019-09" db="EMBL/GenBank/DDBJ databases">
        <title>Characterisation of the sponge microbiome using genome-centric metagenomics.</title>
        <authorList>
            <person name="Engelberts J.P."/>
            <person name="Robbins S.J."/>
            <person name="De Goeij J.M."/>
            <person name="Aranda M."/>
            <person name="Bell S.C."/>
            <person name="Webster N.S."/>
        </authorList>
    </citation>
    <scope>NUCLEOTIDE SEQUENCE</scope>
    <source>
        <strain evidence="15">SB0662_bin_9</strain>
    </source>
</reference>
<evidence type="ECO:0000256" key="6">
    <source>
        <dbReference type="ARBA" id="ARBA00022857"/>
    </source>
</evidence>
<dbReference type="InterPro" id="IPR036291">
    <property type="entry name" value="NAD(P)-bd_dom_sf"/>
</dbReference>
<evidence type="ECO:0000259" key="13">
    <source>
        <dbReference type="Pfam" id="PF00763"/>
    </source>
</evidence>
<evidence type="ECO:0000256" key="11">
    <source>
        <dbReference type="HAMAP-Rule" id="MF_01576"/>
    </source>
</evidence>
<evidence type="ECO:0000256" key="3">
    <source>
        <dbReference type="ARBA" id="ARBA00022605"/>
    </source>
</evidence>
<sequence>MHGHARCEATSAGSRHHGLHQGRGQVQQSHPGPLYRTHGSVSVTAKPLKGRALARRLRRRTAKDVREFQERTGHAATIAAVMVGDDQGALNYARAQSRASANTGIGYQLVRLPGDCRMADAMEAIDRLNLAAEITGIILLTPVPTHLNQTMLQWRIAPSKDLEGVSPGNMGHLLADTGIFFTPPTPAAAMALLDSLDLELSGQQAVVVGHSAIVGKPLAMRLLNRRCTVTIAHAHTRNLASLTTGADILCVAVGKPGLITGNHVKENAVVLDIGTTYVGKTVLGDCDPDSVGSKAGWLTPVPGGIGPLTTIMLMRNAYRALARQLGEAIWTEWDWPSVEE</sequence>
<dbReference type="UniPathway" id="UPA00193"/>
<dbReference type="SUPFAM" id="SSF53223">
    <property type="entry name" value="Aminoacid dehydrogenase-like, N-terminal domain"/>
    <property type="match status" value="1"/>
</dbReference>
<keyword evidence="8 11" id="KW-0368">Histidine biosynthesis</keyword>
<comment type="catalytic activity">
    <reaction evidence="11">
        <text>(6R)-5,10-methenyltetrahydrofolate + H2O = (6R)-10-formyltetrahydrofolate + H(+)</text>
        <dbReference type="Rhea" id="RHEA:23700"/>
        <dbReference type="ChEBI" id="CHEBI:15377"/>
        <dbReference type="ChEBI" id="CHEBI:15378"/>
        <dbReference type="ChEBI" id="CHEBI:57455"/>
        <dbReference type="ChEBI" id="CHEBI:195366"/>
        <dbReference type="EC" id="3.5.4.9"/>
    </reaction>
</comment>
<dbReference type="Pfam" id="PF02882">
    <property type="entry name" value="THF_DHG_CYH_C"/>
    <property type="match status" value="1"/>
</dbReference>
<dbReference type="PRINTS" id="PR00085">
    <property type="entry name" value="THFDHDRGNASE"/>
</dbReference>
<dbReference type="HAMAP" id="MF_01576">
    <property type="entry name" value="THF_DHG_CYH"/>
    <property type="match status" value="1"/>
</dbReference>
<evidence type="ECO:0000259" key="14">
    <source>
        <dbReference type="Pfam" id="PF02882"/>
    </source>
</evidence>
<proteinExistence type="inferred from homology"/>
<comment type="function">
    <text evidence="11">Catalyzes the oxidation of 5,10-methylenetetrahydrofolate to 5,10-methenyltetrahydrofolate and then the hydrolysis of 5,10-methenyltetrahydrofolate to 10-formyltetrahydrofolate.</text>
</comment>
<comment type="similarity">
    <text evidence="11">Belongs to the tetrahydrofolate dehydrogenase/cyclohydrolase family.</text>
</comment>
<dbReference type="PANTHER" id="PTHR48099:SF5">
    <property type="entry name" value="C-1-TETRAHYDROFOLATE SYNTHASE, CYTOPLASMIC"/>
    <property type="match status" value="1"/>
</dbReference>
<dbReference type="GO" id="GO:0009086">
    <property type="term" value="P:methionine biosynthetic process"/>
    <property type="evidence" value="ECO:0007669"/>
    <property type="project" value="UniProtKB-KW"/>
</dbReference>
<dbReference type="InterPro" id="IPR000672">
    <property type="entry name" value="THF_DH/CycHdrlase"/>
</dbReference>
<gene>
    <name evidence="11" type="primary">folD</name>
    <name evidence="15" type="ORF">F4Y08_16575</name>
</gene>
<comment type="subunit">
    <text evidence="11">Homodimer.</text>
</comment>
<dbReference type="GO" id="GO:0005829">
    <property type="term" value="C:cytosol"/>
    <property type="evidence" value="ECO:0007669"/>
    <property type="project" value="TreeGrafter"/>
</dbReference>
<dbReference type="GO" id="GO:0035999">
    <property type="term" value="P:tetrahydrofolate interconversion"/>
    <property type="evidence" value="ECO:0007669"/>
    <property type="project" value="UniProtKB-UniRule"/>
</dbReference>
<dbReference type="EC" id="1.5.1.5" evidence="11"/>
<feature type="region of interest" description="Disordered" evidence="12">
    <location>
        <begin position="1"/>
        <end position="39"/>
    </location>
</feature>
<keyword evidence="2 11" id="KW-0554">One-carbon metabolism</keyword>
<keyword evidence="9 11" id="KW-0486">Methionine biosynthesis</keyword>